<keyword evidence="9" id="KW-0472">Membrane</keyword>
<dbReference type="Pfam" id="PF00790">
    <property type="entry name" value="VHS"/>
    <property type="match status" value="1"/>
</dbReference>
<evidence type="ECO:0000256" key="5">
    <source>
        <dbReference type="ARBA" id="ARBA00022753"/>
    </source>
</evidence>
<dbReference type="FunCoup" id="A0A7R8V338">
    <property type="interactions" value="1638"/>
</dbReference>
<keyword evidence="6" id="KW-0832">Ubl conjugation</keyword>
<name>A0A7R8V338_HERIL</name>
<dbReference type="PROSITE" id="PS50909">
    <property type="entry name" value="GAT"/>
    <property type="match status" value="1"/>
</dbReference>
<evidence type="ECO:0000259" key="13">
    <source>
        <dbReference type="PROSITE" id="PS50909"/>
    </source>
</evidence>
<dbReference type="InterPro" id="IPR027422">
    <property type="entry name" value="GGA1-3"/>
</dbReference>
<dbReference type="Gene3D" id="1.20.5.170">
    <property type="match status" value="1"/>
</dbReference>
<dbReference type="GO" id="GO:0006886">
    <property type="term" value="P:intracellular protein transport"/>
    <property type="evidence" value="ECO:0007669"/>
    <property type="project" value="InterPro"/>
</dbReference>
<evidence type="ECO:0000256" key="4">
    <source>
        <dbReference type="ARBA" id="ARBA00022448"/>
    </source>
</evidence>
<dbReference type="PROSITE" id="PS50179">
    <property type="entry name" value="VHS"/>
    <property type="match status" value="1"/>
</dbReference>
<dbReference type="PROSITE" id="PS50180">
    <property type="entry name" value="GAE"/>
    <property type="match status" value="1"/>
</dbReference>
<protein>
    <recommendedName>
        <fullName evidence="16">ADP-ribosylation factor-binding protein GGA1</fullName>
    </recommendedName>
</protein>
<feature type="region of interest" description="Disordered" evidence="10">
    <location>
        <begin position="420"/>
        <end position="454"/>
    </location>
</feature>
<keyword evidence="7" id="KW-0653">Protein transport</keyword>
<comment type="subcellular location">
    <subcellularLocation>
        <location evidence="2">Early endosome membrane</location>
        <topology evidence="2">Peripheral membrane protein</topology>
    </subcellularLocation>
    <subcellularLocation>
        <location evidence="1">Golgi apparatus</location>
        <location evidence="1">trans-Golgi network membrane</location>
        <topology evidence="1">Peripheral membrane protein</topology>
    </subcellularLocation>
</comment>
<dbReference type="PANTHER" id="PTHR45905:SF1">
    <property type="entry name" value="GOLGI-LOCALIZED, GAMMA-ADAPTIN EAR CONTAINING, ARF BINDING PROTEIN"/>
    <property type="match status" value="1"/>
</dbReference>
<dbReference type="Pfam" id="PF02883">
    <property type="entry name" value="Alpha_adaptinC2"/>
    <property type="match status" value="1"/>
</dbReference>
<evidence type="ECO:0000313" key="14">
    <source>
        <dbReference type="EMBL" id="CAD7091282.1"/>
    </source>
</evidence>
<dbReference type="InterPro" id="IPR038425">
    <property type="entry name" value="GAT_sf"/>
</dbReference>
<accession>A0A7R8V338</accession>
<dbReference type="Gene3D" id="1.20.58.160">
    <property type="match status" value="1"/>
</dbReference>
<dbReference type="SMART" id="SM00809">
    <property type="entry name" value="Alpha_adaptinC2"/>
    <property type="match status" value="1"/>
</dbReference>
<dbReference type="Gene3D" id="2.60.40.1230">
    <property type="match status" value="1"/>
</dbReference>
<evidence type="ECO:0000256" key="7">
    <source>
        <dbReference type="ARBA" id="ARBA00022927"/>
    </source>
</evidence>
<dbReference type="PANTHER" id="PTHR45905">
    <property type="entry name" value="GOLGI-LOCALIZED, GAMMA-ADAPTIN EAR CONTAINING, ARF BINDING PROTEIN"/>
    <property type="match status" value="1"/>
</dbReference>
<evidence type="ECO:0000256" key="2">
    <source>
        <dbReference type="ARBA" id="ARBA00004220"/>
    </source>
</evidence>
<dbReference type="InterPro" id="IPR008942">
    <property type="entry name" value="ENTH_VHS"/>
</dbReference>
<gene>
    <name evidence="14" type="ORF">HERILL_LOCUS13705</name>
</gene>
<evidence type="ECO:0008006" key="16">
    <source>
        <dbReference type="Google" id="ProtNLM"/>
    </source>
</evidence>
<dbReference type="Gene3D" id="1.25.40.90">
    <property type="match status" value="1"/>
</dbReference>
<evidence type="ECO:0000259" key="12">
    <source>
        <dbReference type="PROSITE" id="PS50180"/>
    </source>
</evidence>
<dbReference type="GO" id="GO:0034394">
    <property type="term" value="P:protein localization to cell surface"/>
    <property type="evidence" value="ECO:0007669"/>
    <property type="project" value="TreeGrafter"/>
</dbReference>
<comment type="similarity">
    <text evidence="3">Belongs to the GGA protein family.</text>
</comment>
<feature type="domain" description="GAE" evidence="12">
    <location>
        <begin position="563"/>
        <end position="685"/>
    </location>
</feature>
<keyword evidence="5" id="KW-0967">Endosome</keyword>
<dbReference type="GO" id="GO:0006893">
    <property type="term" value="P:Golgi to plasma membrane transport"/>
    <property type="evidence" value="ECO:0007669"/>
    <property type="project" value="TreeGrafter"/>
</dbReference>
<dbReference type="GO" id="GO:0043130">
    <property type="term" value="F:ubiquitin binding"/>
    <property type="evidence" value="ECO:0007669"/>
    <property type="project" value="InterPro"/>
</dbReference>
<reference evidence="14 15" key="1">
    <citation type="submission" date="2020-11" db="EMBL/GenBank/DDBJ databases">
        <authorList>
            <person name="Wallbank WR R."/>
            <person name="Pardo Diaz C."/>
            <person name="Kozak K."/>
            <person name="Martin S."/>
            <person name="Jiggins C."/>
            <person name="Moest M."/>
            <person name="Warren A I."/>
            <person name="Generalovic N T."/>
            <person name="Byers J.R.P. K."/>
            <person name="Montejo-Kovacevich G."/>
            <person name="Yen C E."/>
        </authorList>
    </citation>
    <scope>NUCLEOTIDE SEQUENCE [LARGE SCALE GENOMIC DNA]</scope>
</reference>
<sequence>MAAGVSSDHNLEELLQKVTDPCSETVDELAINLFCSAVRADPTLIKKSTELIVSKIKSPNVTQSRKAIELLEECMSKCGSEFQMAVARFQFLNELIRLVSKKFSGDDTPSEIRNKILDCLSLWTVQYPERVKIKEAYETLLRSGVQHEVTPTISTCNKRTDFIDGENEKLLKKLLSSKNRDDFQRANLLIQYLVKQDAKKTELAARQRAELQEARNSATLLNQITDRWVEDGMVGDLELAKEIYNLCVKSKSIIMKMPEIIEDNEQLLGDAIEVNEILHGVIVTYDQLVSNETMQKTSTKTETQLTDLLAPTEAHKEADTKTPLNPLDELSDIFSQNLKATPIAPSIDLLEPIAVKATSSLPKVEPCIKDLKDQGSLMNGTRTLPDIDKLSEELFMESLNSSQRIGTFKKEPTKIAIKDLVKESSKEDKNQKDSDPKPNEITTKEDVQETSQPKGIIDVPVNFLDILGSTKASEFEDIPEGDNTAKHAISNDDKDASVLLLDDLLSVDTLHPMKGSDESLQKIPTLPIADDEEIIKITEEVPKKVIKHLSEINIELDSIQPGNERPRVVMDDIQGLRVTLNFALDRPSPNVSVIVISTINQSSSPISEYQFDASVPKPCKLRLLAPTGSNLPGVKPFRPPTDDIQQILLLSNPTQKPVDLTCIIGYQQGDDPDPIKESVVVKDIPCCE</sequence>
<dbReference type="SUPFAM" id="SSF48464">
    <property type="entry name" value="ENTH/VHS domain"/>
    <property type="match status" value="1"/>
</dbReference>
<dbReference type="InterPro" id="IPR002014">
    <property type="entry name" value="VHS_dom"/>
</dbReference>
<keyword evidence="8" id="KW-0333">Golgi apparatus</keyword>
<proteinExistence type="inferred from homology"/>
<dbReference type="GO" id="GO:0031901">
    <property type="term" value="C:early endosome membrane"/>
    <property type="evidence" value="ECO:0007669"/>
    <property type="project" value="UniProtKB-SubCell"/>
</dbReference>
<dbReference type="EMBL" id="LR899013">
    <property type="protein sequence ID" value="CAD7091282.1"/>
    <property type="molecule type" value="Genomic_DNA"/>
</dbReference>
<feature type="domain" description="VHS" evidence="11">
    <location>
        <begin position="18"/>
        <end position="148"/>
    </location>
</feature>
<evidence type="ECO:0000256" key="3">
    <source>
        <dbReference type="ARBA" id="ARBA00008099"/>
    </source>
</evidence>
<dbReference type="OMA" id="CGDDFQD"/>
<organism evidence="14 15">
    <name type="scientific">Hermetia illucens</name>
    <name type="common">Black soldier fly</name>
    <dbReference type="NCBI Taxonomy" id="343691"/>
    <lineage>
        <taxon>Eukaryota</taxon>
        <taxon>Metazoa</taxon>
        <taxon>Ecdysozoa</taxon>
        <taxon>Arthropoda</taxon>
        <taxon>Hexapoda</taxon>
        <taxon>Insecta</taxon>
        <taxon>Pterygota</taxon>
        <taxon>Neoptera</taxon>
        <taxon>Endopterygota</taxon>
        <taxon>Diptera</taxon>
        <taxon>Brachycera</taxon>
        <taxon>Stratiomyomorpha</taxon>
        <taxon>Stratiomyidae</taxon>
        <taxon>Hermetiinae</taxon>
        <taxon>Hermetia</taxon>
    </lineage>
</organism>
<dbReference type="InterPro" id="IPR004152">
    <property type="entry name" value="GAT_dom"/>
</dbReference>
<evidence type="ECO:0000313" key="15">
    <source>
        <dbReference type="Proteomes" id="UP000594454"/>
    </source>
</evidence>
<evidence type="ECO:0000256" key="9">
    <source>
        <dbReference type="ARBA" id="ARBA00023136"/>
    </source>
</evidence>
<dbReference type="InterPro" id="IPR013041">
    <property type="entry name" value="Clathrin_app_Ig-like_sf"/>
</dbReference>
<dbReference type="SUPFAM" id="SSF89009">
    <property type="entry name" value="GAT-like domain"/>
    <property type="match status" value="1"/>
</dbReference>
<dbReference type="Pfam" id="PF18308">
    <property type="entry name" value="GGA_N-GAT"/>
    <property type="match status" value="1"/>
</dbReference>
<dbReference type="InterPro" id="IPR008153">
    <property type="entry name" value="GAE_dom"/>
</dbReference>
<dbReference type="Proteomes" id="UP000594454">
    <property type="component" value="Chromosome 5"/>
</dbReference>
<keyword evidence="4" id="KW-0813">Transport</keyword>
<evidence type="ECO:0000256" key="10">
    <source>
        <dbReference type="SAM" id="MobiDB-lite"/>
    </source>
</evidence>
<dbReference type="InterPro" id="IPR008152">
    <property type="entry name" value="Clathrin_a/b/g-adaptin_app_Ig"/>
</dbReference>
<keyword evidence="15" id="KW-1185">Reference proteome</keyword>
<dbReference type="Pfam" id="PF03127">
    <property type="entry name" value="GAT"/>
    <property type="match status" value="1"/>
</dbReference>
<dbReference type="SUPFAM" id="SSF49348">
    <property type="entry name" value="Clathrin adaptor appendage domain"/>
    <property type="match status" value="1"/>
</dbReference>
<evidence type="ECO:0000256" key="8">
    <source>
        <dbReference type="ARBA" id="ARBA00023034"/>
    </source>
</evidence>
<evidence type="ECO:0000259" key="11">
    <source>
        <dbReference type="PROSITE" id="PS50179"/>
    </source>
</evidence>
<dbReference type="GO" id="GO:0031267">
    <property type="term" value="F:small GTPase binding"/>
    <property type="evidence" value="ECO:0007669"/>
    <property type="project" value="InterPro"/>
</dbReference>
<evidence type="ECO:0000256" key="6">
    <source>
        <dbReference type="ARBA" id="ARBA00022843"/>
    </source>
</evidence>
<feature type="domain" description="GAT" evidence="13">
    <location>
        <begin position="164"/>
        <end position="290"/>
    </location>
</feature>
<dbReference type="SMART" id="SM00288">
    <property type="entry name" value="VHS"/>
    <property type="match status" value="1"/>
</dbReference>
<dbReference type="GO" id="GO:0035091">
    <property type="term" value="F:phosphatidylinositol binding"/>
    <property type="evidence" value="ECO:0007669"/>
    <property type="project" value="InterPro"/>
</dbReference>
<dbReference type="AlphaFoldDB" id="A0A7R8V338"/>
<dbReference type="GO" id="GO:0005802">
    <property type="term" value="C:trans-Golgi network"/>
    <property type="evidence" value="ECO:0007669"/>
    <property type="project" value="InterPro"/>
</dbReference>
<dbReference type="InParanoid" id="A0A7R8V338"/>
<dbReference type="InterPro" id="IPR041198">
    <property type="entry name" value="GGA_N-GAT"/>
</dbReference>
<evidence type="ECO:0000256" key="1">
    <source>
        <dbReference type="ARBA" id="ARBA00004150"/>
    </source>
</evidence>
<feature type="compositionally biased region" description="Basic and acidic residues" evidence="10">
    <location>
        <begin position="420"/>
        <end position="447"/>
    </location>
</feature>
<dbReference type="OrthoDB" id="447025at2759"/>